<evidence type="ECO:0000256" key="6">
    <source>
        <dbReference type="ARBA" id="ARBA00078305"/>
    </source>
</evidence>
<sequence length="916" mass="99786">MSGNNQAQIGTNVGAGAGGGGNGGGGGGGSAGSSGGSSQYVHHNIPQAQHNTTPPQIIAAGATATSSSSADAVNNMAADSSPRESGDDSEDESEILEESPCGRWLKRREEVDQRDIPGIDCVHLAMDTEEGVEVVWNELQYTSIQELKSQEDKMRQVFDNLLQLDHQNIVKFHRYWTDIQNPERPRVIFITEYMSSGSLKQFLKRTKRNSKRLPLEAWRRWCTQILSALNYLHSCVPPIIHGNLTCDSIFIQHNGLVKIGTVVPDAVHHSIRQQQQHKAVEHGALHFMAPEYGEVRQLTAAVDIYAFGMCALEMAALEIQNSEPNTAIHEKTILRTINSLENDLQRDLIYKCLRRNRSERPKASDLLFHPLLFEVHSLKLLTAHCLIFSSSNRTMFSETVIDGMMQRYNRPEVIMAYVKFTQNAVSEEDQPASSPANVESPTAGGDESQQQQLASGPKTYIREYRLADVPTADKLEKFVEDVKYGVYPLTAFSGKKPPHFRSRAASPERADSVKSATPEPVDIESRRIVNMMCSVKKLKEGSSDILMTILLRMDDKMNRQLSCDVTESDTAADLTQELVRLGFVHTEDQDKIQALLEETLRSTFSEGGAAFGEYGAQERTFSATINEQQSTTTISGTTSNTSNSNNNNGNNNNNNNNAIMMTTKTLPTAAASSSTLPSTAANNLTAATGAAAAAVGPSANIMTTLNQMERNWSVADTDAVAAASLMMRAQNPTQMTSAIASPLPPNAAAATALGLAGTVTVPMVASDPLAGHVMYVPHEQMQQIHQHQHPPPTQQPAPQQHPSQQMSPPQQHVMQQQQQHMQQQQQQLQHIDPSMMSMDVTDQSMATTLGGVGHLQYMNPLSGANNAPVSSSSNTSNTAMYPHLTNISVNPNPQPPNAANTNTTAVTYASPSTTIN</sequence>
<dbReference type="PANTHER" id="PTHR13902">
    <property type="entry name" value="SERINE/THREONINE-PROTEIN KINASE WNK WITH NO LYSINE -RELATED"/>
    <property type="match status" value="1"/>
</dbReference>
<dbReference type="GO" id="GO:0005938">
    <property type="term" value="C:cell cortex"/>
    <property type="evidence" value="ECO:0007669"/>
    <property type="project" value="UniProtKB-SubCell"/>
</dbReference>
<dbReference type="EnsemblMetazoa" id="SCAU002039-RA">
    <property type="protein sequence ID" value="SCAU002039-PA"/>
    <property type="gene ID" value="SCAU002039"/>
</dbReference>
<keyword evidence="3" id="KW-0597">Phosphoprotein</keyword>
<feature type="region of interest" description="Disordered" evidence="7">
    <location>
        <begin position="628"/>
        <end position="655"/>
    </location>
</feature>
<evidence type="ECO:0000256" key="1">
    <source>
        <dbReference type="ARBA" id="ARBA00004544"/>
    </source>
</evidence>
<feature type="compositionally biased region" description="Polar residues" evidence="7">
    <location>
        <begin position="426"/>
        <end position="440"/>
    </location>
</feature>
<feature type="compositionally biased region" description="Acidic residues" evidence="7">
    <location>
        <begin position="87"/>
        <end position="97"/>
    </location>
</feature>
<evidence type="ECO:0000256" key="2">
    <source>
        <dbReference type="ARBA" id="ARBA00022490"/>
    </source>
</evidence>
<evidence type="ECO:0000313" key="10">
    <source>
        <dbReference type="Proteomes" id="UP000095300"/>
    </source>
</evidence>
<feature type="compositionally biased region" description="Low complexity" evidence="7">
    <location>
        <begin position="796"/>
        <end position="826"/>
    </location>
</feature>
<dbReference type="OrthoDB" id="1034557at2759"/>
<dbReference type="InterPro" id="IPR050588">
    <property type="entry name" value="WNK_Ser-Thr_kinase"/>
</dbReference>
<dbReference type="Proteomes" id="UP000095300">
    <property type="component" value="Unassembled WGS sequence"/>
</dbReference>
<comment type="function">
    <text evidence="4">May play a role in subcellular trafficking between the endoplasmic reticulum and Golgi apparatus.</text>
</comment>
<reference evidence="9" key="1">
    <citation type="submission" date="2020-05" db="UniProtKB">
        <authorList>
            <consortium name="EnsemblMetazoa"/>
        </authorList>
    </citation>
    <scope>IDENTIFICATION</scope>
    <source>
        <strain evidence="9">USDA</strain>
    </source>
</reference>
<evidence type="ECO:0000256" key="7">
    <source>
        <dbReference type="SAM" id="MobiDB-lite"/>
    </source>
</evidence>
<dbReference type="GO" id="GO:0004672">
    <property type="term" value="F:protein kinase activity"/>
    <property type="evidence" value="ECO:0007669"/>
    <property type="project" value="InterPro"/>
</dbReference>
<accession>A0A1I8NU32</accession>
<feature type="compositionally biased region" description="Low complexity" evidence="7">
    <location>
        <begin position="897"/>
        <end position="909"/>
    </location>
</feature>
<dbReference type="PROSITE" id="PS50011">
    <property type="entry name" value="PROTEIN_KINASE_DOM"/>
    <property type="match status" value="1"/>
</dbReference>
<feature type="domain" description="Protein kinase" evidence="8">
    <location>
        <begin position="108"/>
        <end position="372"/>
    </location>
</feature>
<evidence type="ECO:0000259" key="8">
    <source>
        <dbReference type="PROSITE" id="PS50011"/>
    </source>
</evidence>
<dbReference type="VEuPathDB" id="VectorBase:SCAU002039"/>
<dbReference type="Pfam" id="PF07714">
    <property type="entry name" value="PK_Tyr_Ser-Thr"/>
    <property type="match status" value="1"/>
</dbReference>
<feature type="compositionally biased region" description="Polar residues" evidence="7">
    <location>
        <begin position="46"/>
        <end position="55"/>
    </location>
</feature>
<evidence type="ECO:0000313" key="9">
    <source>
        <dbReference type="EnsemblMetazoa" id="SCAU002039-PA"/>
    </source>
</evidence>
<feature type="region of interest" description="Disordered" evidence="7">
    <location>
        <begin position="426"/>
        <end position="455"/>
    </location>
</feature>
<dbReference type="Gene3D" id="1.10.510.10">
    <property type="entry name" value="Transferase(Phosphotransferase) domain 1"/>
    <property type="match status" value="1"/>
</dbReference>
<name>A0A1I8NU32_STOCA</name>
<dbReference type="GO" id="GO:0005524">
    <property type="term" value="F:ATP binding"/>
    <property type="evidence" value="ECO:0007669"/>
    <property type="project" value="InterPro"/>
</dbReference>
<organism evidence="9 10">
    <name type="scientific">Stomoxys calcitrans</name>
    <name type="common">Stable fly</name>
    <name type="synonym">Conops calcitrans</name>
    <dbReference type="NCBI Taxonomy" id="35570"/>
    <lineage>
        <taxon>Eukaryota</taxon>
        <taxon>Metazoa</taxon>
        <taxon>Ecdysozoa</taxon>
        <taxon>Arthropoda</taxon>
        <taxon>Hexapoda</taxon>
        <taxon>Insecta</taxon>
        <taxon>Pterygota</taxon>
        <taxon>Neoptera</taxon>
        <taxon>Endopterygota</taxon>
        <taxon>Diptera</taxon>
        <taxon>Brachycera</taxon>
        <taxon>Muscomorpha</taxon>
        <taxon>Muscoidea</taxon>
        <taxon>Muscidae</taxon>
        <taxon>Stomoxys</taxon>
    </lineage>
</organism>
<dbReference type="InterPro" id="IPR001245">
    <property type="entry name" value="Ser-Thr/Tyr_kinase_cat_dom"/>
</dbReference>
<keyword evidence="10" id="KW-1185">Reference proteome</keyword>
<dbReference type="InterPro" id="IPR000719">
    <property type="entry name" value="Prot_kinase_dom"/>
</dbReference>
<proteinExistence type="predicted"/>
<feature type="compositionally biased region" description="Low complexity" evidence="7">
    <location>
        <begin position="630"/>
        <end position="655"/>
    </location>
</feature>
<evidence type="ECO:0000256" key="5">
    <source>
        <dbReference type="ARBA" id="ARBA00069870"/>
    </source>
</evidence>
<dbReference type="STRING" id="35570.A0A1I8NU32"/>
<evidence type="ECO:0000256" key="3">
    <source>
        <dbReference type="ARBA" id="ARBA00022553"/>
    </source>
</evidence>
<dbReference type="Gene3D" id="3.30.200.20">
    <property type="entry name" value="Phosphorylase Kinase, domain 1"/>
    <property type="match status" value="1"/>
</dbReference>
<gene>
    <name evidence="9" type="primary">106089222</name>
</gene>
<dbReference type="FunFam" id="1.10.510.10:FF:000842">
    <property type="entry name" value="Nuclear receptor-binding protein"/>
    <property type="match status" value="1"/>
</dbReference>
<feature type="compositionally biased region" description="Gly residues" evidence="7">
    <location>
        <begin position="13"/>
        <end position="35"/>
    </location>
</feature>
<feature type="region of interest" description="Disordered" evidence="7">
    <location>
        <begin position="892"/>
        <end position="916"/>
    </location>
</feature>
<protein>
    <recommendedName>
        <fullName evidence="5">Nuclear receptor-binding protein homolog</fullName>
    </recommendedName>
    <alternativeName>
        <fullName evidence="6">MLF1-adaptor molecule</fullName>
    </alternativeName>
</protein>
<dbReference type="InterPro" id="IPR011009">
    <property type="entry name" value="Kinase-like_dom_sf"/>
</dbReference>
<feature type="compositionally biased region" description="Low complexity" evidence="7">
    <location>
        <begin position="59"/>
        <end position="72"/>
    </location>
</feature>
<dbReference type="KEGG" id="scac:106089222"/>
<keyword evidence="2" id="KW-0963">Cytoplasm</keyword>
<evidence type="ECO:0000256" key="4">
    <source>
        <dbReference type="ARBA" id="ARBA00055167"/>
    </source>
</evidence>
<dbReference type="FunFam" id="3.30.200.20:FF:000098">
    <property type="entry name" value="Nuclear receptor-binding protein 1"/>
    <property type="match status" value="1"/>
</dbReference>
<comment type="subcellular location">
    <subcellularLocation>
        <location evidence="1">Cytoplasm</location>
        <location evidence="1">Cell cortex</location>
    </subcellularLocation>
</comment>
<feature type="compositionally biased region" description="Polar residues" evidence="7">
    <location>
        <begin position="1"/>
        <end position="11"/>
    </location>
</feature>
<feature type="region of interest" description="Disordered" evidence="7">
    <location>
        <begin position="781"/>
        <end position="826"/>
    </location>
</feature>
<dbReference type="SUPFAM" id="SSF56112">
    <property type="entry name" value="Protein kinase-like (PK-like)"/>
    <property type="match status" value="1"/>
</dbReference>
<dbReference type="AlphaFoldDB" id="A0A1I8NU32"/>
<feature type="region of interest" description="Disordered" evidence="7">
    <location>
        <begin position="497"/>
        <end position="518"/>
    </location>
</feature>
<feature type="region of interest" description="Disordered" evidence="7">
    <location>
        <begin position="1"/>
        <end position="98"/>
    </location>
</feature>